<comment type="caution">
    <text evidence="4">The sequence shown here is derived from an EMBL/GenBank/DDBJ whole genome shotgun (WGS) entry which is preliminary data.</text>
</comment>
<protein>
    <submittedName>
        <fullName evidence="4">Flavin reductase</fullName>
    </submittedName>
</protein>
<dbReference type="GO" id="GO:0042602">
    <property type="term" value="F:riboflavin reductase (NADPH) activity"/>
    <property type="evidence" value="ECO:0007669"/>
    <property type="project" value="TreeGrafter"/>
</dbReference>
<dbReference type="Proteomes" id="UP000295511">
    <property type="component" value="Unassembled WGS sequence"/>
</dbReference>
<dbReference type="OrthoDB" id="9792858at2"/>
<dbReference type="PANTHER" id="PTHR30466:SF11">
    <property type="entry name" value="FLAVIN-DEPENDENT MONOOXYGENASE, REDUCTASE SUBUNIT HSAB"/>
    <property type="match status" value="1"/>
</dbReference>
<organism evidence="4 5">
    <name type="scientific">Arthrobacter terricola</name>
    <dbReference type="NCBI Taxonomy" id="2547396"/>
    <lineage>
        <taxon>Bacteria</taxon>
        <taxon>Bacillati</taxon>
        <taxon>Actinomycetota</taxon>
        <taxon>Actinomycetes</taxon>
        <taxon>Micrococcales</taxon>
        <taxon>Micrococcaceae</taxon>
        <taxon>Arthrobacter</taxon>
    </lineage>
</organism>
<dbReference type="InterPro" id="IPR050268">
    <property type="entry name" value="NADH-dep_flavin_reductase"/>
</dbReference>
<dbReference type="InterPro" id="IPR012349">
    <property type="entry name" value="Split_barrel_FMN-bd"/>
</dbReference>
<dbReference type="RefSeq" id="WP_133206437.1">
    <property type="nucleotide sequence ID" value="NZ_SMRU01000036.1"/>
</dbReference>
<dbReference type="AlphaFoldDB" id="A0A4R5K9W4"/>
<reference evidence="4 5" key="1">
    <citation type="submission" date="2019-03" db="EMBL/GenBank/DDBJ databases">
        <title>Whole genome sequence of Arthrobacter sp JH1-1.</title>
        <authorList>
            <person name="Trinh H.N."/>
        </authorList>
    </citation>
    <scope>NUCLEOTIDE SEQUENCE [LARGE SCALE GENOMIC DNA]</scope>
    <source>
        <strain evidence="4 5">JH1-1</strain>
    </source>
</reference>
<dbReference type="SMART" id="SM00903">
    <property type="entry name" value="Flavin_Reduct"/>
    <property type="match status" value="1"/>
</dbReference>
<dbReference type="InterPro" id="IPR002563">
    <property type="entry name" value="Flavin_Rdtase-like_dom"/>
</dbReference>
<proteinExistence type="inferred from homology"/>
<dbReference type="EMBL" id="SMRU01000036">
    <property type="protein sequence ID" value="TDF90127.1"/>
    <property type="molecule type" value="Genomic_DNA"/>
</dbReference>
<evidence type="ECO:0000256" key="1">
    <source>
        <dbReference type="ARBA" id="ARBA00008898"/>
    </source>
</evidence>
<dbReference type="Pfam" id="PF01613">
    <property type="entry name" value="Flavin_Reduct"/>
    <property type="match status" value="1"/>
</dbReference>
<evidence type="ECO:0000259" key="3">
    <source>
        <dbReference type="SMART" id="SM00903"/>
    </source>
</evidence>
<dbReference type="Gene3D" id="2.30.110.10">
    <property type="entry name" value="Electron Transport, Fmn-binding Protein, Chain A"/>
    <property type="match status" value="1"/>
</dbReference>
<evidence type="ECO:0000313" key="4">
    <source>
        <dbReference type="EMBL" id="TDF90127.1"/>
    </source>
</evidence>
<comment type="similarity">
    <text evidence="1">Belongs to the non-flavoprotein flavin reductase family.</text>
</comment>
<keyword evidence="2" id="KW-0560">Oxidoreductase</keyword>
<dbReference type="PANTHER" id="PTHR30466">
    <property type="entry name" value="FLAVIN REDUCTASE"/>
    <property type="match status" value="1"/>
</dbReference>
<gene>
    <name evidence="4" type="ORF">E1809_22250</name>
</gene>
<sequence length="193" mass="20334">MDTIPAPVQDGITPAYYRQILGKLPTGVTAITGINDDNEKLGLVVGTFQSLSLEPPLVMFCVDKSSSSWPKLRKLQKFTANILADDQIPICKSLSRKGPEKFEGLPSTPGPLGTPHLDGATAYIDCVVTAEVLVGDHYMVVGSVTNMEEGTGDALLFRAGKFGQYLPIDIPAPAAVAPAVVAAPETVPVRSAS</sequence>
<accession>A0A4R5K9W4</accession>
<dbReference type="SUPFAM" id="SSF50475">
    <property type="entry name" value="FMN-binding split barrel"/>
    <property type="match status" value="1"/>
</dbReference>
<evidence type="ECO:0000313" key="5">
    <source>
        <dbReference type="Proteomes" id="UP000295511"/>
    </source>
</evidence>
<feature type="domain" description="Flavin reductase like" evidence="3">
    <location>
        <begin position="21"/>
        <end position="164"/>
    </location>
</feature>
<dbReference type="GO" id="GO:0010181">
    <property type="term" value="F:FMN binding"/>
    <property type="evidence" value="ECO:0007669"/>
    <property type="project" value="InterPro"/>
</dbReference>
<evidence type="ECO:0000256" key="2">
    <source>
        <dbReference type="ARBA" id="ARBA00023002"/>
    </source>
</evidence>
<name>A0A4R5K9W4_9MICC</name>
<keyword evidence="5" id="KW-1185">Reference proteome</keyword>